<keyword evidence="3" id="KW-1185">Reference proteome</keyword>
<evidence type="ECO:0000256" key="1">
    <source>
        <dbReference type="SAM" id="MobiDB-lite"/>
    </source>
</evidence>
<proteinExistence type="predicted"/>
<evidence type="ECO:0000313" key="2">
    <source>
        <dbReference type="EMBL" id="MDT0616446.1"/>
    </source>
</evidence>
<dbReference type="RefSeq" id="WP_311585899.1">
    <property type="nucleotide sequence ID" value="NZ_JAVRFH010000147.1"/>
</dbReference>
<sequence length="264" mass="29760">MIPANSKIKQTTVEKIAKRYHVSGSTAASWTLEETFPPCLDKGWGKTQLYDEAAVDEWVLEHKPEAWVVAHPKQKEKATALPAGGPKDLLPLDRIGVLEGRFLSREPTPVATLRTYISRGVLARPDRRAGDGGQPEVTEDMWFRETAYNYITRPRRVRRKTGKSDGERREPSEFLRRYFEENPGLLTLEKIAELDGKEQGRSKPTALSTMRAYRSRGLLAPPDRLPNDGKTPEVDEPMWTPESARPYLLRPLGRRGAAAAKSDQ</sequence>
<accession>A0ABU3B1W9</accession>
<evidence type="ECO:0000313" key="3">
    <source>
        <dbReference type="Proteomes" id="UP001180724"/>
    </source>
</evidence>
<comment type="caution">
    <text evidence="2">The sequence shown here is derived from an EMBL/GenBank/DDBJ whole genome shotgun (WGS) entry which is preliminary data.</text>
</comment>
<feature type="region of interest" description="Disordered" evidence="1">
    <location>
        <begin position="212"/>
        <end position="264"/>
    </location>
</feature>
<feature type="compositionally biased region" description="Low complexity" evidence="1">
    <location>
        <begin position="244"/>
        <end position="264"/>
    </location>
</feature>
<name>A0ABU3B1W9_9ACTN</name>
<gene>
    <name evidence="2" type="ORF">RM812_40880</name>
</gene>
<organism evidence="2 3">
    <name type="scientific">Streptomyces lancefieldiae</name>
    <dbReference type="NCBI Taxonomy" id="3075520"/>
    <lineage>
        <taxon>Bacteria</taxon>
        <taxon>Bacillati</taxon>
        <taxon>Actinomycetota</taxon>
        <taxon>Actinomycetes</taxon>
        <taxon>Kitasatosporales</taxon>
        <taxon>Streptomycetaceae</taxon>
        <taxon>Streptomyces</taxon>
    </lineage>
</organism>
<reference evidence="2" key="1">
    <citation type="submission" date="2024-05" db="EMBL/GenBank/DDBJ databases">
        <title>30 novel species of actinomycetes from the DSMZ collection.</title>
        <authorList>
            <person name="Nouioui I."/>
        </authorList>
    </citation>
    <scope>NUCLEOTIDE SEQUENCE</scope>
    <source>
        <strain evidence="2">DSM 40712</strain>
    </source>
</reference>
<dbReference type="Proteomes" id="UP001180724">
    <property type="component" value="Unassembled WGS sequence"/>
</dbReference>
<dbReference type="EMBL" id="JAVRFH010000147">
    <property type="protein sequence ID" value="MDT0616446.1"/>
    <property type="molecule type" value="Genomic_DNA"/>
</dbReference>
<protein>
    <submittedName>
        <fullName evidence="2">Uncharacterized protein</fullName>
    </submittedName>
</protein>